<dbReference type="RefSeq" id="WP_125011248.1">
    <property type="nucleotide sequence ID" value="NZ_RQVR01000001.1"/>
</dbReference>
<feature type="coiled-coil region" evidence="2">
    <location>
        <begin position="174"/>
        <end position="253"/>
    </location>
</feature>
<organism evidence="4 5">
    <name type="scientific">Flavobacterium macacae</name>
    <dbReference type="NCBI Taxonomy" id="2488993"/>
    <lineage>
        <taxon>Bacteria</taxon>
        <taxon>Pseudomonadati</taxon>
        <taxon>Bacteroidota</taxon>
        <taxon>Flavobacteriia</taxon>
        <taxon>Flavobacteriales</taxon>
        <taxon>Flavobacteriaceae</taxon>
        <taxon>Flavobacterium</taxon>
    </lineage>
</organism>
<dbReference type="SUPFAM" id="SSF51261">
    <property type="entry name" value="Duplicated hybrid motif"/>
    <property type="match status" value="1"/>
</dbReference>
<dbReference type="InterPro" id="IPR011055">
    <property type="entry name" value="Dup_hybrid_motif"/>
</dbReference>
<dbReference type="PANTHER" id="PTHR21666:SF289">
    <property type="entry name" value="L-ALA--D-GLU ENDOPEPTIDASE"/>
    <property type="match status" value="1"/>
</dbReference>
<evidence type="ECO:0000259" key="3">
    <source>
        <dbReference type="Pfam" id="PF01551"/>
    </source>
</evidence>
<name>A0A3P3WIB1_9FLAO</name>
<evidence type="ECO:0000313" key="4">
    <source>
        <dbReference type="EMBL" id="RRJ94106.1"/>
    </source>
</evidence>
<feature type="domain" description="M23ase beta-sheet core" evidence="3">
    <location>
        <begin position="319"/>
        <end position="409"/>
    </location>
</feature>
<keyword evidence="5" id="KW-1185">Reference proteome</keyword>
<dbReference type="AlphaFoldDB" id="A0A3P3WIB1"/>
<gene>
    <name evidence="4" type="ORF">EG849_01150</name>
</gene>
<evidence type="ECO:0000256" key="1">
    <source>
        <dbReference type="ARBA" id="ARBA00022729"/>
    </source>
</evidence>
<dbReference type="GO" id="GO:0004222">
    <property type="term" value="F:metalloendopeptidase activity"/>
    <property type="evidence" value="ECO:0007669"/>
    <property type="project" value="TreeGrafter"/>
</dbReference>
<reference evidence="4 5" key="1">
    <citation type="submission" date="2018-11" db="EMBL/GenBank/DDBJ databases">
        <title>Flavobacterium sp. nov., YIM 102600 draft genome.</title>
        <authorList>
            <person name="Li G."/>
            <person name="Jiang Y."/>
        </authorList>
    </citation>
    <scope>NUCLEOTIDE SEQUENCE [LARGE SCALE GENOMIC DNA]</scope>
    <source>
        <strain evidence="4 5">YIM 102600</strain>
    </source>
</reference>
<dbReference type="InterPro" id="IPR050570">
    <property type="entry name" value="Cell_wall_metabolism_enzyme"/>
</dbReference>
<feature type="coiled-coil region" evidence="2">
    <location>
        <begin position="17"/>
        <end position="51"/>
    </location>
</feature>
<dbReference type="CDD" id="cd12797">
    <property type="entry name" value="M23_peptidase"/>
    <property type="match status" value="1"/>
</dbReference>
<accession>A0A3P3WIB1</accession>
<keyword evidence="2" id="KW-0175">Coiled coil</keyword>
<dbReference type="Gene3D" id="2.70.70.10">
    <property type="entry name" value="Glucose Permease (Domain IIA)"/>
    <property type="match status" value="1"/>
</dbReference>
<dbReference type="EMBL" id="RQVR01000001">
    <property type="protein sequence ID" value="RRJ94106.1"/>
    <property type="molecule type" value="Genomic_DNA"/>
</dbReference>
<dbReference type="OrthoDB" id="9815884at2"/>
<evidence type="ECO:0000313" key="5">
    <source>
        <dbReference type="Proteomes" id="UP000271937"/>
    </source>
</evidence>
<evidence type="ECO:0000256" key="2">
    <source>
        <dbReference type="SAM" id="Coils"/>
    </source>
</evidence>
<protein>
    <submittedName>
        <fullName evidence="4">Peptidase M23</fullName>
    </submittedName>
</protein>
<comment type="caution">
    <text evidence="4">The sequence shown here is derived from an EMBL/GenBank/DDBJ whole genome shotgun (WGS) entry which is preliminary data.</text>
</comment>
<dbReference type="PANTHER" id="PTHR21666">
    <property type="entry name" value="PEPTIDASE-RELATED"/>
    <property type="match status" value="1"/>
</dbReference>
<sequence length="415" mass="47160">MPKFILTLFFLLTTSLIWSQSDAQRKLEERKEQLQKEIAEARTALNSEKKKEKSVMTQINQQAAKIKLQEKLIATTEKQAKLLSDDIYTNQLKINALKKDLDVLKKDYAKMIVKSYKSRSEQSRAMFLLSSQNFLQAYKRAQYMKQYSNYRKNQGDEIKEKSTELTTYNEKLGVQKKEKQKLIVENEKEKKTLEVEKQEQETLMKSIKKDVKKLTAEINKKQKESKEADRQIKKLIREAIAEANRKAAAANKKANPKATVAETKAIENSSKIVLTPEGKIVSNSFKANKGKLPWPVAKGFVSLKYGTHPHPILKLPVHSSGVEISTDPGTSVRAVFDGEVTSVQVMSGNNMVVYVQHGDFYTVYQNLTSVSVSKGSKISRMQNIGKVATRGGHTTLKFFVLQNTEYLNPESWISK</sequence>
<dbReference type="InterPro" id="IPR016047">
    <property type="entry name" value="M23ase_b-sheet_dom"/>
</dbReference>
<dbReference type="Gene3D" id="6.10.250.3150">
    <property type="match status" value="1"/>
</dbReference>
<dbReference type="Proteomes" id="UP000271937">
    <property type="component" value="Unassembled WGS sequence"/>
</dbReference>
<proteinExistence type="predicted"/>
<dbReference type="Pfam" id="PF01551">
    <property type="entry name" value="Peptidase_M23"/>
    <property type="match status" value="1"/>
</dbReference>
<keyword evidence="1" id="KW-0732">Signal</keyword>